<sequence length="103" mass="11638">MVVKIMTRNVRSYESTIFCILFDPAPLKIRDLQGSCWIAGVNRNSTGSGDSSDAVPSNRNGANPFQTQHHQFYISQRQQHQLRIAATTAITSFTSQRQQHFLI</sequence>
<reference evidence="1 2" key="1">
    <citation type="submission" date="2019-04" db="EMBL/GenBank/DDBJ databases">
        <title>An improved genome assembly and genetic linkage map for asparagus bean, Vigna unguiculata ssp. sesquipedialis.</title>
        <authorList>
            <person name="Xia Q."/>
            <person name="Zhang R."/>
            <person name="Dong Y."/>
        </authorList>
    </citation>
    <scope>NUCLEOTIDE SEQUENCE [LARGE SCALE GENOMIC DNA]</scope>
    <source>
        <tissue evidence="1">Leaf</tissue>
    </source>
</reference>
<name>A0A4D6NQD9_VIGUN</name>
<gene>
    <name evidence="1" type="ORF">DEO72_LG11g2150</name>
</gene>
<dbReference type="Proteomes" id="UP000501690">
    <property type="component" value="Linkage Group LG11"/>
</dbReference>
<proteinExistence type="predicted"/>
<dbReference type="AlphaFoldDB" id="A0A4D6NQD9"/>
<keyword evidence="2" id="KW-1185">Reference proteome</keyword>
<accession>A0A4D6NQD9</accession>
<evidence type="ECO:0000313" key="1">
    <source>
        <dbReference type="EMBL" id="QCE15141.1"/>
    </source>
</evidence>
<organism evidence="1 2">
    <name type="scientific">Vigna unguiculata</name>
    <name type="common">Cowpea</name>
    <dbReference type="NCBI Taxonomy" id="3917"/>
    <lineage>
        <taxon>Eukaryota</taxon>
        <taxon>Viridiplantae</taxon>
        <taxon>Streptophyta</taxon>
        <taxon>Embryophyta</taxon>
        <taxon>Tracheophyta</taxon>
        <taxon>Spermatophyta</taxon>
        <taxon>Magnoliopsida</taxon>
        <taxon>eudicotyledons</taxon>
        <taxon>Gunneridae</taxon>
        <taxon>Pentapetalae</taxon>
        <taxon>rosids</taxon>
        <taxon>fabids</taxon>
        <taxon>Fabales</taxon>
        <taxon>Fabaceae</taxon>
        <taxon>Papilionoideae</taxon>
        <taxon>50 kb inversion clade</taxon>
        <taxon>NPAAA clade</taxon>
        <taxon>indigoferoid/millettioid clade</taxon>
        <taxon>Phaseoleae</taxon>
        <taxon>Vigna</taxon>
    </lineage>
</organism>
<protein>
    <submittedName>
        <fullName evidence="1">Uncharacterized protein</fullName>
    </submittedName>
</protein>
<dbReference type="EMBL" id="CP039355">
    <property type="protein sequence ID" value="QCE15141.1"/>
    <property type="molecule type" value="Genomic_DNA"/>
</dbReference>
<evidence type="ECO:0000313" key="2">
    <source>
        <dbReference type="Proteomes" id="UP000501690"/>
    </source>
</evidence>